<keyword evidence="1" id="KW-1133">Transmembrane helix</keyword>
<dbReference type="Proteomes" id="UP001432099">
    <property type="component" value="Chromosome"/>
</dbReference>
<evidence type="ECO:0000256" key="1">
    <source>
        <dbReference type="SAM" id="Phobius"/>
    </source>
</evidence>
<sequence>MGNFSFSSLGVLFLLLVLIPNACWCFKKPKDDTAERENRWLQTCEQLGQVLTTIALLIDGNLNWHGWSNRCWWLILASCFIFLYEWFWVRYFRSDRNLIDFYRPLVGVRVPGATFPILSFLCLALYGRALVLGFATFLLGVGHIGIHLSHEQELKTQLLNQVKD</sequence>
<reference evidence="2" key="1">
    <citation type="journal article" date="2024" name="Int. J. Syst. Evol. Microbiol.">
        <title>Turicibacter faecis sp. nov., isolated from faeces of heart failure mouse model.</title>
        <authorList>
            <person name="Imamura Y."/>
            <person name="Motooka D."/>
            <person name="Nakajima Y."/>
            <person name="Ito S."/>
            <person name="Kitakaze M."/>
            <person name="Iida T."/>
            <person name="Nakamura S."/>
        </authorList>
    </citation>
    <scope>NUCLEOTIDE SEQUENCE</scope>
    <source>
        <strain evidence="2">TC023</strain>
    </source>
</reference>
<gene>
    <name evidence="2" type="ORF">T23_09400</name>
</gene>
<proteinExistence type="predicted"/>
<keyword evidence="1" id="KW-0812">Transmembrane</keyword>
<protein>
    <submittedName>
        <fullName evidence="2">Uncharacterized protein</fullName>
    </submittedName>
</protein>
<feature type="transmembrane region" description="Helical" evidence="1">
    <location>
        <begin position="101"/>
        <end position="126"/>
    </location>
</feature>
<name>A0ABN6ZGA1_9FIRM</name>
<feature type="transmembrane region" description="Helical" evidence="1">
    <location>
        <begin position="72"/>
        <end position="89"/>
    </location>
</feature>
<dbReference type="RefSeq" id="WP_161832588.1">
    <property type="nucleotide sequence ID" value="NZ_AP028127.1"/>
</dbReference>
<dbReference type="EMBL" id="AP028127">
    <property type="protein sequence ID" value="BEH90838.1"/>
    <property type="molecule type" value="Genomic_DNA"/>
</dbReference>
<keyword evidence="3" id="KW-1185">Reference proteome</keyword>
<accession>A0ABN6ZGA1</accession>
<evidence type="ECO:0000313" key="3">
    <source>
        <dbReference type="Proteomes" id="UP001432099"/>
    </source>
</evidence>
<organism evidence="2 3">
    <name type="scientific">Turicibacter faecis</name>
    <dbReference type="NCBI Taxonomy" id="2963365"/>
    <lineage>
        <taxon>Bacteria</taxon>
        <taxon>Bacillati</taxon>
        <taxon>Bacillota</taxon>
        <taxon>Erysipelotrichia</taxon>
        <taxon>Erysipelotrichales</taxon>
        <taxon>Turicibacteraceae</taxon>
        <taxon>Turicibacter</taxon>
    </lineage>
</organism>
<evidence type="ECO:0000313" key="2">
    <source>
        <dbReference type="EMBL" id="BEH90838.1"/>
    </source>
</evidence>
<keyword evidence="1" id="KW-0472">Membrane</keyword>
<feature type="transmembrane region" description="Helical" evidence="1">
    <location>
        <begin position="132"/>
        <end position="149"/>
    </location>
</feature>